<feature type="compositionally biased region" description="Polar residues" evidence="1">
    <location>
        <begin position="107"/>
        <end position="128"/>
    </location>
</feature>
<evidence type="ECO:0000313" key="2">
    <source>
        <dbReference type="EMBL" id="KAK8895900.1"/>
    </source>
</evidence>
<feature type="compositionally biased region" description="Basic and acidic residues" evidence="1">
    <location>
        <begin position="1"/>
        <end position="25"/>
    </location>
</feature>
<feature type="region of interest" description="Disordered" evidence="1">
    <location>
        <begin position="1"/>
        <end position="63"/>
    </location>
</feature>
<feature type="compositionally biased region" description="Low complexity" evidence="1">
    <location>
        <begin position="38"/>
        <end position="50"/>
    </location>
</feature>
<evidence type="ECO:0000256" key="1">
    <source>
        <dbReference type="SAM" id="MobiDB-lite"/>
    </source>
</evidence>
<sequence length="157" mass="18496">RTEPLAKPTVESKEEPNKIEPQPELKEEEDIKEPEPQPIIKQKPVKKQVINGLQSDASSSNSDINFEILSELRALGQEMRMKREKKEQKKMIREVMNKELYKRNQYTQPLALQQESAKLPQYIQQPNELESDDEEPEPVLPRQQLSRRRNNIFSDIY</sequence>
<protein>
    <submittedName>
        <fullName evidence="2">Uncharacterized protein</fullName>
    </submittedName>
</protein>
<accession>A0ABR2KXS6</accession>
<comment type="caution">
    <text evidence="2">The sequence shown here is derived from an EMBL/GenBank/DDBJ whole genome shotgun (WGS) entry which is preliminary data.</text>
</comment>
<dbReference type="EMBL" id="JAPFFF010000002">
    <property type="protein sequence ID" value="KAK8895900.1"/>
    <property type="molecule type" value="Genomic_DNA"/>
</dbReference>
<name>A0ABR2KXS6_9EUKA</name>
<dbReference type="Proteomes" id="UP001470230">
    <property type="component" value="Unassembled WGS sequence"/>
</dbReference>
<reference evidence="2 3" key="1">
    <citation type="submission" date="2024-04" db="EMBL/GenBank/DDBJ databases">
        <title>Tritrichomonas musculus Genome.</title>
        <authorList>
            <person name="Alves-Ferreira E."/>
            <person name="Grigg M."/>
            <person name="Lorenzi H."/>
            <person name="Galac M."/>
        </authorList>
    </citation>
    <scope>NUCLEOTIDE SEQUENCE [LARGE SCALE GENOMIC DNA]</scope>
    <source>
        <strain evidence="2 3">EAF2021</strain>
    </source>
</reference>
<keyword evidence="3" id="KW-1185">Reference proteome</keyword>
<evidence type="ECO:0000313" key="3">
    <source>
        <dbReference type="Proteomes" id="UP001470230"/>
    </source>
</evidence>
<gene>
    <name evidence="2" type="ORF">M9Y10_013786</name>
</gene>
<organism evidence="2 3">
    <name type="scientific">Tritrichomonas musculus</name>
    <dbReference type="NCBI Taxonomy" id="1915356"/>
    <lineage>
        <taxon>Eukaryota</taxon>
        <taxon>Metamonada</taxon>
        <taxon>Parabasalia</taxon>
        <taxon>Tritrichomonadida</taxon>
        <taxon>Tritrichomonadidae</taxon>
        <taxon>Tritrichomonas</taxon>
    </lineage>
</organism>
<feature type="non-terminal residue" evidence="2">
    <location>
        <position position="1"/>
    </location>
</feature>
<proteinExistence type="predicted"/>
<feature type="compositionally biased region" description="Polar residues" evidence="1">
    <location>
        <begin position="51"/>
        <end position="63"/>
    </location>
</feature>
<feature type="region of interest" description="Disordered" evidence="1">
    <location>
        <begin position="107"/>
        <end position="157"/>
    </location>
</feature>